<reference evidence="1" key="2">
    <citation type="submission" date="2021-04" db="EMBL/GenBank/DDBJ databases">
        <authorList>
            <person name="Gilroy R."/>
        </authorList>
    </citation>
    <scope>NUCLEOTIDE SEQUENCE</scope>
    <source>
        <strain evidence="1">B5-657</strain>
    </source>
</reference>
<comment type="caution">
    <text evidence="1">The sequence shown here is derived from an EMBL/GenBank/DDBJ whole genome shotgun (WGS) entry which is preliminary data.</text>
</comment>
<dbReference type="EMBL" id="JAHLFQ010000098">
    <property type="protein sequence ID" value="MBU3804000.1"/>
    <property type="molecule type" value="Genomic_DNA"/>
</dbReference>
<proteinExistence type="predicted"/>
<accession>A0A9E2KBV3</accession>
<evidence type="ECO:0000313" key="1">
    <source>
        <dbReference type="EMBL" id="MBU3804000.1"/>
    </source>
</evidence>
<dbReference type="AlphaFoldDB" id="A0A9E2KBV3"/>
<name>A0A9E2KBV3_9FIRM</name>
<organism evidence="1 2">
    <name type="scientific">Candidatus Cellulosilyticum pullistercoris</name>
    <dbReference type="NCBI Taxonomy" id="2838521"/>
    <lineage>
        <taxon>Bacteria</taxon>
        <taxon>Bacillati</taxon>
        <taxon>Bacillota</taxon>
        <taxon>Clostridia</taxon>
        <taxon>Lachnospirales</taxon>
        <taxon>Cellulosilyticaceae</taxon>
        <taxon>Cellulosilyticum</taxon>
    </lineage>
</organism>
<sequence length="161" mass="18489">AEYVETLDEKVLDQVKKTTEKIRSINMQIAELEEVIKVLVPGKIHIQKGVITKELKEVFNKKRLEQQLEKIKEAKQHYLLEIQILGDMGVALEDNLMDLGDVKHMLDEDGKQEIKTFIESHMSTITPNKIYSSDYAVSKSEVTAAFGRVLRHYSDGFSRLK</sequence>
<evidence type="ECO:0000313" key="2">
    <source>
        <dbReference type="Proteomes" id="UP000824229"/>
    </source>
</evidence>
<reference evidence="1" key="1">
    <citation type="journal article" date="2021" name="PeerJ">
        <title>Extensive microbial diversity within the chicken gut microbiome revealed by metagenomics and culture.</title>
        <authorList>
            <person name="Gilroy R."/>
            <person name="Ravi A."/>
            <person name="Getino M."/>
            <person name="Pursley I."/>
            <person name="Horton D.L."/>
            <person name="Alikhan N.F."/>
            <person name="Baker D."/>
            <person name="Gharbi K."/>
            <person name="Hall N."/>
            <person name="Watson M."/>
            <person name="Adriaenssens E.M."/>
            <person name="Foster-Nyarko E."/>
            <person name="Jarju S."/>
            <person name="Secka A."/>
            <person name="Antonio M."/>
            <person name="Oren A."/>
            <person name="Chaudhuri R.R."/>
            <person name="La Ragione R."/>
            <person name="Hildebrand F."/>
            <person name="Pallen M.J."/>
        </authorList>
    </citation>
    <scope>NUCLEOTIDE SEQUENCE</scope>
    <source>
        <strain evidence="1">B5-657</strain>
    </source>
</reference>
<gene>
    <name evidence="1" type="ORF">H9872_04495</name>
</gene>
<protein>
    <submittedName>
        <fullName evidence="1">Uncharacterized protein</fullName>
    </submittedName>
</protein>
<dbReference type="Proteomes" id="UP000824229">
    <property type="component" value="Unassembled WGS sequence"/>
</dbReference>
<feature type="non-terminal residue" evidence="1">
    <location>
        <position position="1"/>
    </location>
</feature>